<dbReference type="InterPro" id="IPR007657">
    <property type="entry name" value="Glycosyltransferase_61"/>
</dbReference>
<evidence type="ECO:0000256" key="2">
    <source>
        <dbReference type="ARBA" id="ARBA00022676"/>
    </source>
</evidence>
<evidence type="ECO:0000313" key="10">
    <source>
        <dbReference type="EMBL" id="KAL0576132.1"/>
    </source>
</evidence>
<feature type="domain" description="Glycosyltransferase 61 catalytic" evidence="9">
    <location>
        <begin position="136"/>
        <end position="368"/>
    </location>
</feature>
<dbReference type="EMBL" id="JBAHYK010000245">
    <property type="protein sequence ID" value="KAL0576132.1"/>
    <property type="molecule type" value="Genomic_DNA"/>
</dbReference>
<protein>
    <recommendedName>
        <fullName evidence="9">Glycosyltransferase 61 catalytic domain-containing protein</fullName>
    </recommendedName>
</protein>
<evidence type="ECO:0000256" key="8">
    <source>
        <dbReference type="SAM" id="MobiDB-lite"/>
    </source>
</evidence>
<dbReference type="Proteomes" id="UP001465976">
    <property type="component" value="Unassembled WGS sequence"/>
</dbReference>
<evidence type="ECO:0000256" key="6">
    <source>
        <dbReference type="ARBA" id="ARBA00023136"/>
    </source>
</evidence>
<evidence type="ECO:0000256" key="4">
    <source>
        <dbReference type="ARBA" id="ARBA00022692"/>
    </source>
</evidence>
<dbReference type="Pfam" id="PF04577">
    <property type="entry name" value="Glyco_transf_61"/>
    <property type="match status" value="1"/>
</dbReference>
<evidence type="ECO:0000259" key="9">
    <source>
        <dbReference type="Pfam" id="PF04577"/>
    </source>
</evidence>
<dbReference type="PANTHER" id="PTHR20961:SF38">
    <property type="entry name" value="PROTEIN O-LINKED-MANNOSE BETA-1,4-N-ACETYLGLUCOSAMINYLTRANSFERASE 2"/>
    <property type="match status" value="1"/>
</dbReference>
<keyword evidence="11" id="KW-1185">Reference proteome</keyword>
<keyword evidence="7" id="KW-0325">Glycoprotein</keyword>
<keyword evidence="4" id="KW-0812">Transmembrane</keyword>
<keyword evidence="3" id="KW-0808">Transferase</keyword>
<feature type="region of interest" description="Disordered" evidence="8">
    <location>
        <begin position="1"/>
        <end position="35"/>
    </location>
</feature>
<dbReference type="InterPro" id="IPR049625">
    <property type="entry name" value="Glyco_transf_61_cat"/>
</dbReference>
<evidence type="ECO:0000256" key="5">
    <source>
        <dbReference type="ARBA" id="ARBA00022989"/>
    </source>
</evidence>
<organism evidence="10 11">
    <name type="scientific">Marasmius crinis-equi</name>
    <dbReference type="NCBI Taxonomy" id="585013"/>
    <lineage>
        <taxon>Eukaryota</taxon>
        <taxon>Fungi</taxon>
        <taxon>Dikarya</taxon>
        <taxon>Basidiomycota</taxon>
        <taxon>Agaricomycotina</taxon>
        <taxon>Agaricomycetes</taxon>
        <taxon>Agaricomycetidae</taxon>
        <taxon>Agaricales</taxon>
        <taxon>Marasmiineae</taxon>
        <taxon>Marasmiaceae</taxon>
        <taxon>Marasmius</taxon>
    </lineage>
</organism>
<keyword evidence="6" id="KW-0472">Membrane</keyword>
<proteinExistence type="predicted"/>
<evidence type="ECO:0000256" key="7">
    <source>
        <dbReference type="ARBA" id="ARBA00023180"/>
    </source>
</evidence>
<comment type="subcellular location">
    <subcellularLocation>
        <location evidence="1">Membrane</location>
        <topology evidence="1">Single-pass membrane protein</topology>
    </subcellularLocation>
</comment>
<sequence length="459" mass="52222">MCNAQNQDFAVPFPDKNLPAEPEDDKQDSGSIGGGELRLTTIPHNAFTHGFTIFDELYLRDGTLYVVTPNRKSFPRLPDMLAKPIQRKPGVSVVPTSSEMQFIKPEHARGILGDHILRMSGFTVLLYEPQQFMDHYYHWWGEIVLGLWRVYSKLGVREDGSMSPLPFPKRFMVPFVEESGWRDHASVNGPLMRVAFPGVPVESGHHWQDLMELDTTHVFSRVMVVNREAAHKHPFGNLWFKMIAGTMNITVPDDFWDPIRRSLLTNMLGYIPRFDEYGSVIYPEKVATSAPVLTYISRQKGGRRLARADHEALVEELMMLEAHGFCEVQVVQMEDIPLKQQIELAARTTIMLAVHGNGLTHQLWMPPSPKSTVIEMLIPGGYVYDYELLARNLGHKHYAVWNDTYITYPKGKTHKGIKYPPGFQGNEIPVWAETVANIVRQRLSGGEVGAFAYTRVRTY</sequence>
<evidence type="ECO:0000256" key="1">
    <source>
        <dbReference type="ARBA" id="ARBA00004167"/>
    </source>
</evidence>
<comment type="caution">
    <text evidence="10">The sequence shown here is derived from an EMBL/GenBank/DDBJ whole genome shotgun (WGS) entry which is preliminary data.</text>
</comment>
<accession>A0ABR3FL51</accession>
<reference evidence="10 11" key="1">
    <citation type="submission" date="2024-02" db="EMBL/GenBank/DDBJ databases">
        <title>A draft genome for the cacao thread blight pathogen Marasmius crinis-equi.</title>
        <authorList>
            <person name="Cohen S.P."/>
            <person name="Baruah I.K."/>
            <person name="Amoako-Attah I."/>
            <person name="Bukari Y."/>
            <person name="Meinhardt L.W."/>
            <person name="Bailey B.A."/>
        </authorList>
    </citation>
    <scope>NUCLEOTIDE SEQUENCE [LARGE SCALE GENOMIC DNA]</scope>
    <source>
        <strain evidence="10 11">GH-76</strain>
    </source>
</reference>
<keyword evidence="5" id="KW-1133">Transmembrane helix</keyword>
<gene>
    <name evidence="10" type="ORF">V5O48_005850</name>
</gene>
<name>A0ABR3FL51_9AGAR</name>
<evidence type="ECO:0000256" key="3">
    <source>
        <dbReference type="ARBA" id="ARBA00022679"/>
    </source>
</evidence>
<dbReference type="PANTHER" id="PTHR20961">
    <property type="entry name" value="GLYCOSYLTRANSFERASE"/>
    <property type="match status" value="1"/>
</dbReference>
<evidence type="ECO:0000313" key="11">
    <source>
        <dbReference type="Proteomes" id="UP001465976"/>
    </source>
</evidence>
<keyword evidence="2" id="KW-0328">Glycosyltransferase</keyword>